<sequence>MLHLMNLLELRKIVDKTYQKIKLCLTLWFCLNYVKQNPGDYLRVGVTWISQCEFIMNNKIFAAFTKSKRTTINRRLQLLNFKSTKMNKNYQKRICEVLKIPSLPGGNQWVIRSGEGFTQSTTKDEVDNIHPISSEKDQKKNEKNEKNEENNDNEKNEKNEKNEADSDDGCFVNNNDDFFGKINDDENDSNKELCFPLDLNDYNSDDSIITPFFN</sequence>
<protein>
    <recommendedName>
        <fullName evidence="2">Initiator binding domain-containing protein</fullName>
    </recommendedName>
</protein>
<accession>A0ABR2KPZ5</accession>
<comment type="caution">
    <text evidence="3">The sequence shown here is derived from an EMBL/GenBank/DDBJ whole genome shotgun (WGS) entry which is preliminary data.</text>
</comment>
<reference evidence="3 4" key="1">
    <citation type="submission" date="2024-04" db="EMBL/GenBank/DDBJ databases">
        <title>Tritrichomonas musculus Genome.</title>
        <authorList>
            <person name="Alves-Ferreira E."/>
            <person name="Grigg M."/>
            <person name="Lorenzi H."/>
            <person name="Galac M."/>
        </authorList>
    </citation>
    <scope>NUCLEOTIDE SEQUENCE [LARGE SCALE GENOMIC DNA]</scope>
    <source>
        <strain evidence="3 4">EAF2021</strain>
    </source>
</reference>
<evidence type="ECO:0000259" key="2">
    <source>
        <dbReference type="Pfam" id="PF10416"/>
    </source>
</evidence>
<gene>
    <name evidence="3" type="ORF">M9Y10_021646</name>
</gene>
<feature type="region of interest" description="Disordered" evidence="1">
    <location>
        <begin position="120"/>
        <end position="171"/>
    </location>
</feature>
<keyword evidence="4" id="KW-1185">Reference proteome</keyword>
<proteinExistence type="predicted"/>
<evidence type="ECO:0000313" key="3">
    <source>
        <dbReference type="EMBL" id="KAK8893229.1"/>
    </source>
</evidence>
<dbReference type="InterPro" id="IPR036388">
    <property type="entry name" value="WH-like_DNA-bd_sf"/>
</dbReference>
<evidence type="ECO:0000313" key="4">
    <source>
        <dbReference type="Proteomes" id="UP001470230"/>
    </source>
</evidence>
<feature type="compositionally biased region" description="Basic and acidic residues" evidence="1">
    <location>
        <begin position="122"/>
        <end position="164"/>
    </location>
</feature>
<dbReference type="EMBL" id="JAPFFF010000003">
    <property type="protein sequence ID" value="KAK8893229.1"/>
    <property type="molecule type" value="Genomic_DNA"/>
</dbReference>
<dbReference type="Gene3D" id="1.10.10.10">
    <property type="entry name" value="Winged helix-like DNA-binding domain superfamily/Winged helix DNA-binding domain"/>
    <property type="match status" value="1"/>
</dbReference>
<name>A0ABR2KPZ5_9EUKA</name>
<dbReference type="InterPro" id="IPR018845">
    <property type="entry name" value="Initiator-bd"/>
</dbReference>
<dbReference type="Proteomes" id="UP001470230">
    <property type="component" value="Unassembled WGS sequence"/>
</dbReference>
<feature type="domain" description="Initiator binding" evidence="2">
    <location>
        <begin position="22"/>
        <end position="100"/>
    </location>
</feature>
<organism evidence="3 4">
    <name type="scientific">Tritrichomonas musculus</name>
    <dbReference type="NCBI Taxonomy" id="1915356"/>
    <lineage>
        <taxon>Eukaryota</taxon>
        <taxon>Metamonada</taxon>
        <taxon>Parabasalia</taxon>
        <taxon>Tritrichomonadida</taxon>
        <taxon>Tritrichomonadidae</taxon>
        <taxon>Tritrichomonas</taxon>
    </lineage>
</organism>
<evidence type="ECO:0000256" key="1">
    <source>
        <dbReference type="SAM" id="MobiDB-lite"/>
    </source>
</evidence>
<dbReference type="Pfam" id="PF10416">
    <property type="entry name" value="IBD"/>
    <property type="match status" value="1"/>
</dbReference>